<dbReference type="PANTHER" id="PTHR46481:SF4">
    <property type="entry name" value="ZINC FINGER BED DOMAIN-CONTAINING PROTEIN 4"/>
    <property type="match status" value="1"/>
</dbReference>
<dbReference type="Pfam" id="PF05699">
    <property type="entry name" value="Dimer_Tnp_hAT"/>
    <property type="match status" value="1"/>
</dbReference>
<name>A0A6P8TT92_GYMAC</name>
<evidence type="ECO:0000313" key="3">
    <source>
        <dbReference type="Proteomes" id="UP000515161"/>
    </source>
</evidence>
<evidence type="ECO:0000259" key="2">
    <source>
        <dbReference type="Pfam" id="PF05699"/>
    </source>
</evidence>
<dbReference type="AlphaFoldDB" id="A0A6P8TT92"/>
<feature type="domain" description="HAT C-terminal dimerisation" evidence="2">
    <location>
        <begin position="263"/>
        <end position="323"/>
    </location>
</feature>
<proteinExistence type="predicted"/>
<dbReference type="GeneID" id="117543358"/>
<dbReference type="SUPFAM" id="SSF53098">
    <property type="entry name" value="Ribonuclease H-like"/>
    <property type="match status" value="1"/>
</dbReference>
<feature type="compositionally biased region" description="Acidic residues" evidence="1">
    <location>
        <begin position="214"/>
        <end position="224"/>
    </location>
</feature>
<accession>A0A6P8TT92</accession>
<sequence>MIQKDLSVKPLLDRIRVLVRLFRKSSVAIQRLLKLSGLTLVKDCPTRWSSTYLMISRLLQVKDSLVQVADEMGWDCLLPSEWQKLTALRDLLLPFAEHSQILQSDTMSLSLVLPALLDLNAHLSEFPDAQDSCYRDLASLSQTMKENMGQRFNCFLDPSDTKFTPLIAAACFLDPTVSPEALVENEHDDVQIQELLRKAEDYIAQMVSPVIREEETDDNEDEEERREVPLPETKRPRFRFLSKASASRPSRSSLSKPCVRQEMLKFKDSMNKETALDFWAAQGSVYQSLKPLALDLLAMPASQAFAERVFSITGDLTRGRRNRARVILERSAFLKLNTDQ</sequence>
<dbReference type="InParanoid" id="A0A6P8TT92"/>
<dbReference type="GO" id="GO:0046983">
    <property type="term" value="F:protein dimerization activity"/>
    <property type="evidence" value="ECO:0007669"/>
    <property type="project" value="InterPro"/>
</dbReference>
<feature type="region of interest" description="Disordered" evidence="1">
    <location>
        <begin position="208"/>
        <end position="232"/>
    </location>
</feature>
<gene>
    <name evidence="4" type="primary">LOC117543358</name>
</gene>
<dbReference type="KEGG" id="gacu:117543358"/>
<evidence type="ECO:0000256" key="1">
    <source>
        <dbReference type="SAM" id="MobiDB-lite"/>
    </source>
</evidence>
<dbReference type="Proteomes" id="UP000515161">
    <property type="component" value="Unplaced"/>
</dbReference>
<dbReference type="OrthoDB" id="10057873at2759"/>
<dbReference type="PANTHER" id="PTHR46481">
    <property type="entry name" value="ZINC FINGER BED DOMAIN-CONTAINING PROTEIN 4"/>
    <property type="match status" value="1"/>
</dbReference>
<reference evidence="4" key="1">
    <citation type="submission" date="2025-08" db="UniProtKB">
        <authorList>
            <consortium name="RefSeq"/>
        </authorList>
    </citation>
    <scope>IDENTIFICATION</scope>
</reference>
<keyword evidence="3" id="KW-1185">Reference proteome</keyword>
<dbReference type="InterPro" id="IPR008906">
    <property type="entry name" value="HATC_C_dom"/>
</dbReference>
<protein>
    <submittedName>
        <fullName evidence="4">Zinc finger BED domain-containing protein 4-like</fullName>
    </submittedName>
</protein>
<organism evidence="3 4">
    <name type="scientific">Gymnodraco acuticeps</name>
    <name type="common">Antarctic dragonfish</name>
    <dbReference type="NCBI Taxonomy" id="8218"/>
    <lineage>
        <taxon>Eukaryota</taxon>
        <taxon>Metazoa</taxon>
        <taxon>Chordata</taxon>
        <taxon>Craniata</taxon>
        <taxon>Vertebrata</taxon>
        <taxon>Euteleostomi</taxon>
        <taxon>Actinopterygii</taxon>
        <taxon>Neopterygii</taxon>
        <taxon>Teleostei</taxon>
        <taxon>Neoteleostei</taxon>
        <taxon>Acanthomorphata</taxon>
        <taxon>Eupercaria</taxon>
        <taxon>Perciformes</taxon>
        <taxon>Notothenioidei</taxon>
        <taxon>Bathydraconidae</taxon>
        <taxon>Gymnodraco</taxon>
    </lineage>
</organism>
<dbReference type="InterPro" id="IPR012337">
    <property type="entry name" value="RNaseH-like_sf"/>
</dbReference>
<evidence type="ECO:0000313" key="4">
    <source>
        <dbReference type="RefSeq" id="XP_034067449.1"/>
    </source>
</evidence>
<dbReference type="InterPro" id="IPR052035">
    <property type="entry name" value="ZnF_BED_domain_contain"/>
</dbReference>
<dbReference type="RefSeq" id="XP_034067449.1">
    <property type="nucleotide sequence ID" value="XM_034211558.1"/>
</dbReference>